<dbReference type="NCBIfam" id="TIGR00254">
    <property type="entry name" value="GGDEF"/>
    <property type="match status" value="1"/>
</dbReference>
<dbReference type="InterPro" id="IPR029787">
    <property type="entry name" value="Nucleotide_cyclase"/>
</dbReference>
<dbReference type="InterPro" id="IPR050469">
    <property type="entry name" value="Diguanylate_Cyclase"/>
</dbReference>
<dbReference type="PANTHER" id="PTHR45138">
    <property type="entry name" value="REGULATORY COMPONENTS OF SENSORY TRANSDUCTION SYSTEM"/>
    <property type="match status" value="1"/>
</dbReference>
<dbReference type="Proteomes" id="UP000323483">
    <property type="component" value="Chromosome"/>
</dbReference>
<name>A0ABX5Z0L3_SULMU</name>
<proteinExistence type="predicted"/>
<dbReference type="InterPro" id="IPR000160">
    <property type="entry name" value="GGDEF_dom"/>
</dbReference>
<keyword evidence="3" id="KW-0472">Membrane</keyword>
<organism evidence="5 6">
    <name type="scientific">Sulfurospirillum multivorans</name>
    <name type="common">Dehalospirillum multivorans</name>
    <dbReference type="NCBI Taxonomy" id="66821"/>
    <lineage>
        <taxon>Bacteria</taxon>
        <taxon>Pseudomonadati</taxon>
        <taxon>Campylobacterota</taxon>
        <taxon>Epsilonproteobacteria</taxon>
        <taxon>Campylobacterales</taxon>
        <taxon>Sulfurospirillaceae</taxon>
        <taxon>Sulfurospirillum</taxon>
    </lineage>
</organism>
<keyword evidence="3" id="KW-1133">Transmembrane helix</keyword>
<dbReference type="PANTHER" id="PTHR45138:SF9">
    <property type="entry name" value="DIGUANYLATE CYCLASE DGCM-RELATED"/>
    <property type="match status" value="1"/>
</dbReference>
<feature type="transmembrane region" description="Helical" evidence="3">
    <location>
        <begin position="6"/>
        <end position="26"/>
    </location>
</feature>
<evidence type="ECO:0000313" key="6">
    <source>
        <dbReference type="Proteomes" id="UP000323483"/>
    </source>
</evidence>
<gene>
    <name evidence="5" type="ORF">SMN_1328</name>
</gene>
<reference evidence="5" key="1">
    <citation type="submission" date="2019-08" db="EMBL/GenBank/DDBJ databases">
        <title>Organohalide respiration in Sulfurospirillum species is regulated by a two-component system as unraveled by comparative genomics, and transcriptomics, and regulator binding studies.</title>
        <authorList>
            <person name="Goris T."/>
            <person name="Esken J."/>
            <person name="Gadkari J."/>
            <person name="Bischler T."/>
            <person name="Foerstner K."/>
            <person name="Sharma C.M."/>
            <person name="Diekert G."/>
            <person name="Schubert T."/>
        </authorList>
    </citation>
    <scope>NUCLEOTIDE SEQUENCE [LARGE SCALE GENOMIC DNA]</scope>
    <source>
        <strain evidence="5">N</strain>
    </source>
</reference>
<evidence type="ECO:0000256" key="1">
    <source>
        <dbReference type="ARBA" id="ARBA00012528"/>
    </source>
</evidence>
<dbReference type="EMBL" id="CP042966">
    <property type="protein sequence ID" value="QEH06099.1"/>
    <property type="molecule type" value="Genomic_DNA"/>
</dbReference>
<keyword evidence="5" id="KW-0548">Nucleotidyltransferase</keyword>
<sequence>MMDQETLYKLVIVVLIIGILLLLYYYQKRLCELKLHNGQLELLSQYDDLTQIYNRRYFLEIVQYHFTKMYHQKPSAIMMIDIDHFKQINDTHGHILGDDVLQYVVKLISEHLRESDIFARYGGDEFIVFFPAISQKDIYNIALRIQSKLFEDSSYASPVTLSIGICLFSTSLALQNVIEYADNALYSAKSKGRNRIEFYPS</sequence>
<evidence type="ECO:0000256" key="2">
    <source>
        <dbReference type="ARBA" id="ARBA00034247"/>
    </source>
</evidence>
<evidence type="ECO:0000313" key="5">
    <source>
        <dbReference type="EMBL" id="QEH06099.1"/>
    </source>
</evidence>
<keyword evidence="6" id="KW-1185">Reference proteome</keyword>
<dbReference type="InterPro" id="IPR043128">
    <property type="entry name" value="Rev_trsase/Diguanyl_cyclase"/>
</dbReference>
<keyword evidence="3" id="KW-0812">Transmembrane</keyword>
<protein>
    <recommendedName>
        <fullName evidence="1">diguanylate cyclase</fullName>
        <ecNumber evidence="1">2.7.7.65</ecNumber>
    </recommendedName>
</protein>
<evidence type="ECO:0000259" key="4">
    <source>
        <dbReference type="PROSITE" id="PS50887"/>
    </source>
</evidence>
<dbReference type="Pfam" id="PF00990">
    <property type="entry name" value="GGDEF"/>
    <property type="match status" value="1"/>
</dbReference>
<dbReference type="PROSITE" id="PS50887">
    <property type="entry name" value="GGDEF"/>
    <property type="match status" value="1"/>
</dbReference>
<dbReference type="RefSeq" id="WP_025344481.1">
    <property type="nucleotide sequence ID" value="NZ_CP042966.1"/>
</dbReference>
<dbReference type="Gene3D" id="3.30.70.270">
    <property type="match status" value="1"/>
</dbReference>
<feature type="domain" description="GGDEF" evidence="4">
    <location>
        <begin position="73"/>
        <end position="201"/>
    </location>
</feature>
<dbReference type="GO" id="GO:0052621">
    <property type="term" value="F:diguanylate cyclase activity"/>
    <property type="evidence" value="ECO:0007669"/>
    <property type="project" value="UniProtKB-EC"/>
</dbReference>
<dbReference type="CDD" id="cd01949">
    <property type="entry name" value="GGDEF"/>
    <property type="match status" value="1"/>
</dbReference>
<evidence type="ECO:0000256" key="3">
    <source>
        <dbReference type="SAM" id="Phobius"/>
    </source>
</evidence>
<dbReference type="SMART" id="SM00267">
    <property type="entry name" value="GGDEF"/>
    <property type="match status" value="1"/>
</dbReference>
<dbReference type="SUPFAM" id="SSF55073">
    <property type="entry name" value="Nucleotide cyclase"/>
    <property type="match status" value="1"/>
</dbReference>
<accession>A0ABX5Z0L3</accession>
<comment type="catalytic activity">
    <reaction evidence="2">
        <text>2 GTP = 3',3'-c-di-GMP + 2 diphosphate</text>
        <dbReference type="Rhea" id="RHEA:24898"/>
        <dbReference type="ChEBI" id="CHEBI:33019"/>
        <dbReference type="ChEBI" id="CHEBI:37565"/>
        <dbReference type="ChEBI" id="CHEBI:58805"/>
        <dbReference type="EC" id="2.7.7.65"/>
    </reaction>
</comment>
<dbReference type="EC" id="2.7.7.65" evidence="1"/>
<keyword evidence="5" id="KW-0808">Transferase</keyword>